<evidence type="ECO:0000256" key="1">
    <source>
        <dbReference type="ARBA" id="ARBA00001917"/>
    </source>
</evidence>
<keyword evidence="3" id="KW-0288">FMN</keyword>
<dbReference type="GO" id="GO:0010181">
    <property type="term" value="F:FMN binding"/>
    <property type="evidence" value="ECO:0007669"/>
    <property type="project" value="InterPro"/>
</dbReference>
<evidence type="ECO:0000256" key="2">
    <source>
        <dbReference type="ARBA" id="ARBA00022630"/>
    </source>
</evidence>
<comment type="cofactor">
    <cofactor evidence="1">
        <name>FMN</name>
        <dbReference type="ChEBI" id="CHEBI:58210"/>
    </cofactor>
</comment>
<accession>A0AAV1I450</accession>
<protein>
    <recommendedName>
        <fullName evidence="6">Flavin reductase like domain-containing protein</fullName>
    </recommendedName>
</protein>
<dbReference type="PANTHER" id="PTHR33798:SF5">
    <property type="entry name" value="FLAVIN REDUCTASE LIKE DOMAIN-CONTAINING PROTEIN"/>
    <property type="match status" value="1"/>
</dbReference>
<comment type="caution">
    <text evidence="7">The sequence shown here is derived from an EMBL/GenBank/DDBJ whole genome shotgun (WGS) entry which is preliminary data.</text>
</comment>
<evidence type="ECO:0000256" key="5">
    <source>
        <dbReference type="SAM" id="MobiDB-lite"/>
    </source>
</evidence>
<organism evidence="7 8">
    <name type="scientific">Coccomyxa viridis</name>
    <dbReference type="NCBI Taxonomy" id="1274662"/>
    <lineage>
        <taxon>Eukaryota</taxon>
        <taxon>Viridiplantae</taxon>
        <taxon>Chlorophyta</taxon>
        <taxon>core chlorophytes</taxon>
        <taxon>Trebouxiophyceae</taxon>
        <taxon>Trebouxiophyceae incertae sedis</taxon>
        <taxon>Coccomyxaceae</taxon>
        <taxon>Coccomyxa</taxon>
    </lineage>
</organism>
<dbReference type="InterPro" id="IPR002563">
    <property type="entry name" value="Flavin_Rdtase-like_dom"/>
</dbReference>
<dbReference type="Gene3D" id="2.30.110.10">
    <property type="entry name" value="Electron Transport, Fmn-binding Protein, Chain A"/>
    <property type="match status" value="1"/>
</dbReference>
<dbReference type="SUPFAM" id="SSF50475">
    <property type="entry name" value="FMN-binding split barrel"/>
    <property type="match status" value="1"/>
</dbReference>
<evidence type="ECO:0000313" key="8">
    <source>
        <dbReference type="Proteomes" id="UP001314263"/>
    </source>
</evidence>
<dbReference type="AlphaFoldDB" id="A0AAV1I450"/>
<sequence>MSCDPPYVTIGALTTRNRPREGIKDSQQNITETGDFVVNLISHWMIEAANITCGDYKHNESEFAMANLTPVPSKKVKPPRVGESAVHLECKLRHTYPISNTEGKHHAFILIGEIVMIHANEGVLEKDNKGRDIVSLEKLAPVSRLGDLEYGLTVATIEMEMPMHEFAGNVAARNSREASRGHPGDHVNGDYRE</sequence>
<proteinExistence type="inferred from homology"/>
<gene>
    <name evidence="7" type="ORF">CVIRNUC_004839</name>
</gene>
<evidence type="ECO:0000259" key="6">
    <source>
        <dbReference type="Pfam" id="PF01613"/>
    </source>
</evidence>
<dbReference type="Proteomes" id="UP001314263">
    <property type="component" value="Unassembled WGS sequence"/>
</dbReference>
<dbReference type="Pfam" id="PF01613">
    <property type="entry name" value="Flavin_Reduct"/>
    <property type="match status" value="1"/>
</dbReference>
<dbReference type="InterPro" id="IPR012349">
    <property type="entry name" value="Split_barrel_FMN-bd"/>
</dbReference>
<keyword evidence="8" id="KW-1185">Reference proteome</keyword>
<name>A0AAV1I450_9CHLO</name>
<feature type="domain" description="Flavin reductase like" evidence="6">
    <location>
        <begin position="2"/>
        <end position="125"/>
    </location>
</feature>
<evidence type="ECO:0000256" key="4">
    <source>
        <dbReference type="ARBA" id="ARBA00038054"/>
    </source>
</evidence>
<reference evidence="7 8" key="1">
    <citation type="submission" date="2023-10" db="EMBL/GenBank/DDBJ databases">
        <authorList>
            <person name="Maclean D."/>
            <person name="Macfadyen A."/>
        </authorList>
    </citation>
    <scope>NUCLEOTIDE SEQUENCE [LARGE SCALE GENOMIC DNA]</scope>
</reference>
<feature type="compositionally biased region" description="Basic and acidic residues" evidence="5">
    <location>
        <begin position="174"/>
        <end position="193"/>
    </location>
</feature>
<feature type="region of interest" description="Disordered" evidence="5">
    <location>
        <begin position="172"/>
        <end position="193"/>
    </location>
</feature>
<evidence type="ECO:0000313" key="7">
    <source>
        <dbReference type="EMBL" id="CAK0779738.1"/>
    </source>
</evidence>
<keyword evidence="2" id="KW-0285">Flavoprotein</keyword>
<dbReference type="EMBL" id="CAUYUE010000006">
    <property type="protein sequence ID" value="CAK0779738.1"/>
    <property type="molecule type" value="Genomic_DNA"/>
</dbReference>
<comment type="similarity">
    <text evidence="4">Belongs to the flavoredoxin family.</text>
</comment>
<dbReference type="PANTHER" id="PTHR33798">
    <property type="entry name" value="FLAVOPROTEIN OXYGENASE"/>
    <property type="match status" value="1"/>
</dbReference>
<evidence type="ECO:0000256" key="3">
    <source>
        <dbReference type="ARBA" id="ARBA00022643"/>
    </source>
</evidence>